<dbReference type="EMBL" id="JBHSZQ010000008">
    <property type="protein sequence ID" value="MFC7125690.1"/>
    <property type="molecule type" value="Genomic_DNA"/>
</dbReference>
<evidence type="ECO:0000313" key="3">
    <source>
        <dbReference type="Proteomes" id="UP001596414"/>
    </source>
</evidence>
<dbReference type="Pfam" id="PF00583">
    <property type="entry name" value="Acetyltransf_1"/>
    <property type="match status" value="1"/>
</dbReference>
<dbReference type="PANTHER" id="PTHR43617">
    <property type="entry name" value="L-AMINO ACID N-ACETYLTRANSFERASE"/>
    <property type="match status" value="1"/>
</dbReference>
<protein>
    <submittedName>
        <fullName evidence="2">GNAT family N-acetyltransferase</fullName>
        <ecNumber evidence="2">2.3.1.-</ecNumber>
    </submittedName>
</protein>
<dbReference type="AlphaFoldDB" id="A0ABD5X3N0"/>
<dbReference type="CDD" id="cd04301">
    <property type="entry name" value="NAT_SF"/>
    <property type="match status" value="1"/>
</dbReference>
<reference evidence="2 3" key="1">
    <citation type="journal article" date="2014" name="Int. J. Syst. Evol. Microbiol.">
        <title>Complete genome sequence of Corynebacterium casei LMG S-19264T (=DSM 44701T), isolated from a smear-ripened cheese.</title>
        <authorList>
            <consortium name="US DOE Joint Genome Institute (JGI-PGF)"/>
            <person name="Walter F."/>
            <person name="Albersmeier A."/>
            <person name="Kalinowski J."/>
            <person name="Ruckert C."/>
        </authorList>
    </citation>
    <scope>NUCLEOTIDE SEQUENCE [LARGE SCALE GENOMIC DNA]</scope>
    <source>
        <strain evidence="2 3">CGMCC 4.7215</strain>
    </source>
</reference>
<sequence>MVHIRNLPAKRAPAQRFAEELWLPFHRDLEAVVDSHELVDDVPLDEEVEFRLDLLESESYRAWIAVEGSSTTTPLAELDAEFVGFVTADVDTCPPVFDRPDRLKVGDIYVRESHRGTGLARELLEHATEYARESGCPEIALEVDADNDRALAFYEKVGFELHRQHMTITTGAI</sequence>
<gene>
    <name evidence="2" type="ORF">ACFQJ7_06510</name>
</gene>
<dbReference type="Gene3D" id="3.40.630.30">
    <property type="match status" value="1"/>
</dbReference>
<accession>A0ABD5X3N0</accession>
<dbReference type="PROSITE" id="PS51186">
    <property type="entry name" value="GNAT"/>
    <property type="match status" value="1"/>
</dbReference>
<proteinExistence type="predicted"/>
<dbReference type="GO" id="GO:0016746">
    <property type="term" value="F:acyltransferase activity"/>
    <property type="evidence" value="ECO:0007669"/>
    <property type="project" value="UniProtKB-KW"/>
</dbReference>
<feature type="domain" description="N-acetyltransferase" evidence="1">
    <location>
        <begin position="19"/>
        <end position="173"/>
    </location>
</feature>
<dbReference type="InterPro" id="IPR016181">
    <property type="entry name" value="Acyl_CoA_acyltransferase"/>
</dbReference>
<organism evidence="2 3">
    <name type="scientific">Halovenus rubra</name>
    <dbReference type="NCBI Taxonomy" id="869890"/>
    <lineage>
        <taxon>Archaea</taxon>
        <taxon>Methanobacteriati</taxon>
        <taxon>Methanobacteriota</taxon>
        <taxon>Stenosarchaea group</taxon>
        <taxon>Halobacteria</taxon>
        <taxon>Halobacteriales</taxon>
        <taxon>Haloarculaceae</taxon>
        <taxon>Halovenus</taxon>
    </lineage>
</organism>
<dbReference type="EC" id="2.3.1.-" evidence="2"/>
<keyword evidence="2" id="KW-0012">Acyltransferase</keyword>
<dbReference type="SUPFAM" id="SSF55729">
    <property type="entry name" value="Acyl-CoA N-acyltransferases (Nat)"/>
    <property type="match status" value="1"/>
</dbReference>
<keyword evidence="2" id="KW-0808">Transferase</keyword>
<dbReference type="Proteomes" id="UP001596414">
    <property type="component" value="Unassembled WGS sequence"/>
</dbReference>
<evidence type="ECO:0000313" key="2">
    <source>
        <dbReference type="EMBL" id="MFC7125690.1"/>
    </source>
</evidence>
<dbReference type="InterPro" id="IPR050276">
    <property type="entry name" value="MshD_Acetyltransferase"/>
</dbReference>
<evidence type="ECO:0000259" key="1">
    <source>
        <dbReference type="PROSITE" id="PS51186"/>
    </source>
</evidence>
<dbReference type="RefSeq" id="WP_267636921.1">
    <property type="nucleotide sequence ID" value="NZ_JAODIY010000008.1"/>
</dbReference>
<comment type="caution">
    <text evidence="2">The sequence shown here is derived from an EMBL/GenBank/DDBJ whole genome shotgun (WGS) entry which is preliminary data.</text>
</comment>
<dbReference type="InterPro" id="IPR000182">
    <property type="entry name" value="GNAT_dom"/>
</dbReference>
<name>A0ABD5X3N0_9EURY</name>